<keyword evidence="3 11" id="KW-1134">Transmembrane beta strand</keyword>
<keyword evidence="2 11" id="KW-0813">Transport</keyword>
<comment type="subcellular location">
    <subcellularLocation>
        <location evidence="1 11">Cell outer membrane</location>
        <topology evidence="1 11">Multi-pass membrane protein</topology>
    </subcellularLocation>
</comment>
<evidence type="ECO:0000256" key="12">
    <source>
        <dbReference type="RuleBase" id="RU003357"/>
    </source>
</evidence>
<feature type="domain" description="TonB-dependent receptor plug" evidence="14">
    <location>
        <begin position="62"/>
        <end position="166"/>
    </location>
</feature>
<keyword evidence="7" id="KW-0406">Ion transport</keyword>
<feature type="domain" description="TonB-dependent receptor-like beta-barrel" evidence="13">
    <location>
        <begin position="291"/>
        <end position="748"/>
    </location>
</feature>
<dbReference type="PROSITE" id="PS52016">
    <property type="entry name" value="TONB_DEPENDENT_REC_3"/>
    <property type="match status" value="1"/>
</dbReference>
<dbReference type="SUPFAM" id="SSF56935">
    <property type="entry name" value="Porins"/>
    <property type="match status" value="1"/>
</dbReference>
<accession>A0A927C595</accession>
<gene>
    <name evidence="15" type="ORF">IB286_14745</name>
</gene>
<evidence type="ECO:0000313" key="16">
    <source>
        <dbReference type="Proteomes" id="UP000610558"/>
    </source>
</evidence>
<proteinExistence type="inferred from homology"/>
<evidence type="ECO:0000313" key="15">
    <source>
        <dbReference type="EMBL" id="MBD2860257.1"/>
    </source>
</evidence>
<dbReference type="PANTHER" id="PTHR32552">
    <property type="entry name" value="FERRICHROME IRON RECEPTOR-RELATED"/>
    <property type="match status" value="1"/>
</dbReference>
<dbReference type="EMBL" id="JACXLD010000018">
    <property type="protein sequence ID" value="MBD2860257.1"/>
    <property type="molecule type" value="Genomic_DNA"/>
</dbReference>
<dbReference type="InterPro" id="IPR012910">
    <property type="entry name" value="Plug_dom"/>
</dbReference>
<dbReference type="AlphaFoldDB" id="A0A927C595"/>
<evidence type="ECO:0000256" key="7">
    <source>
        <dbReference type="ARBA" id="ARBA00023065"/>
    </source>
</evidence>
<keyword evidence="6" id="KW-0408">Iron</keyword>
<keyword evidence="4" id="KW-0410">Iron transport</keyword>
<evidence type="ECO:0000259" key="13">
    <source>
        <dbReference type="Pfam" id="PF00593"/>
    </source>
</evidence>
<evidence type="ECO:0000256" key="5">
    <source>
        <dbReference type="ARBA" id="ARBA00022692"/>
    </source>
</evidence>
<reference evidence="15" key="1">
    <citation type="submission" date="2020-09" db="EMBL/GenBank/DDBJ databases">
        <authorList>
            <person name="Yoon J.-W."/>
        </authorList>
    </citation>
    <scope>NUCLEOTIDE SEQUENCE</scope>
    <source>
        <strain evidence="15">KMU-158</strain>
    </source>
</reference>
<dbReference type="Pfam" id="PF00593">
    <property type="entry name" value="TonB_dep_Rec_b-barrel"/>
    <property type="match status" value="1"/>
</dbReference>
<evidence type="ECO:0000256" key="3">
    <source>
        <dbReference type="ARBA" id="ARBA00022452"/>
    </source>
</evidence>
<organism evidence="15 16">
    <name type="scientific">Spongiibacter pelagi</name>
    <dbReference type="NCBI Taxonomy" id="2760804"/>
    <lineage>
        <taxon>Bacteria</taxon>
        <taxon>Pseudomonadati</taxon>
        <taxon>Pseudomonadota</taxon>
        <taxon>Gammaproteobacteria</taxon>
        <taxon>Cellvibrionales</taxon>
        <taxon>Spongiibacteraceae</taxon>
        <taxon>Spongiibacter</taxon>
    </lineage>
</organism>
<keyword evidence="8 12" id="KW-0798">TonB box</keyword>
<dbReference type="GO" id="GO:0006826">
    <property type="term" value="P:iron ion transport"/>
    <property type="evidence" value="ECO:0007669"/>
    <property type="project" value="UniProtKB-KW"/>
</dbReference>
<evidence type="ECO:0000256" key="1">
    <source>
        <dbReference type="ARBA" id="ARBA00004571"/>
    </source>
</evidence>
<comment type="similarity">
    <text evidence="11 12">Belongs to the TonB-dependent receptor family.</text>
</comment>
<protein>
    <submittedName>
        <fullName evidence="15">TonB-dependent receptor</fullName>
    </submittedName>
</protein>
<keyword evidence="16" id="KW-1185">Reference proteome</keyword>
<keyword evidence="10 11" id="KW-0998">Cell outer membrane</keyword>
<evidence type="ECO:0000256" key="2">
    <source>
        <dbReference type="ARBA" id="ARBA00022448"/>
    </source>
</evidence>
<dbReference type="Pfam" id="PF07715">
    <property type="entry name" value="Plug"/>
    <property type="match status" value="1"/>
</dbReference>
<evidence type="ECO:0000256" key="10">
    <source>
        <dbReference type="ARBA" id="ARBA00023237"/>
    </source>
</evidence>
<dbReference type="Gene3D" id="2.40.170.20">
    <property type="entry name" value="TonB-dependent receptor, beta-barrel domain"/>
    <property type="match status" value="1"/>
</dbReference>
<evidence type="ECO:0000256" key="9">
    <source>
        <dbReference type="ARBA" id="ARBA00023136"/>
    </source>
</evidence>
<evidence type="ECO:0000256" key="6">
    <source>
        <dbReference type="ARBA" id="ARBA00023004"/>
    </source>
</evidence>
<evidence type="ECO:0000256" key="11">
    <source>
        <dbReference type="PROSITE-ProRule" id="PRU01360"/>
    </source>
</evidence>
<dbReference type="PANTHER" id="PTHR32552:SF81">
    <property type="entry name" value="TONB-DEPENDENT OUTER MEMBRANE RECEPTOR"/>
    <property type="match status" value="1"/>
</dbReference>
<keyword evidence="15" id="KW-0675">Receptor</keyword>
<dbReference type="InterPro" id="IPR036942">
    <property type="entry name" value="Beta-barrel_TonB_sf"/>
</dbReference>
<evidence type="ECO:0000259" key="14">
    <source>
        <dbReference type="Pfam" id="PF07715"/>
    </source>
</evidence>
<keyword evidence="5 11" id="KW-0812">Transmembrane</keyword>
<name>A0A927C595_9GAMM</name>
<sequence length="785" mass="87229">MSNVKKSKIIIELFGNMNIRFLPLMLLIVLCSEHEFSLAENGGQGYRLEEVTVTAQRRTQDVRDVPIALTVVSGDEMRDKAISDLTDMARLLPNVSINTDFNAMYMRGIGTAESNVIGEQAVAYILDDVYVPRLDFLKPGFVDLAKIEVMKGPQGTLYGRNATGGVIKIDHGMPTREWEGFVNLASGDRNIKNYEGAISGPLTDKISFRLALRSAGEDGFVENLVTGGKSRNKDIEQARISIRADISDNFSIDASYYHLDYYIGAFFADEIHKYPSQLRALGEVLTPGFESNLDRRNFNSSENESSGNGYIAPIKFTYDKWDHTFSYVYGMVGLDDAIRTDTDGQSANAVRMFVDQEFEQISHELRVVSPPGRFQYVAGLFYLETDLESEVGTPLYADFIKFLNVGGLSPDGLGLGGVLDLVTGLVTNDDGELSRLDGYFTVDVESFGVFSQVEWSITDYLVMTLGARYSDDKKHGTAILTDAGPYPIWGVLLLGGYTADETLIFRDFSPKISLSWEPHENVTIYSTFSQGYRAGSFNIGAFSKDKYVFDAEFSDTLEAGVKTSLLDQRLRLNLGAFYTEYDGYQLGTFNGFTFTQSNANEVRTNGVEFDMTLLAAEGLILSMNVGYNDAKFVDFKDAPCRTEAPLEPGYQVQGLVALPPSPECDLSGKELHRAPRLSGSFSFSYESQILDWPLKFVLGGDANFKGGEYMDPDLDPDDYQEEYWIYNGRIGLKSLSESWGLEVHVKNISDELVKTYSGDLTLQPGAHWALTNPPRTVHAALRLNF</sequence>
<dbReference type="InterPro" id="IPR039426">
    <property type="entry name" value="TonB-dep_rcpt-like"/>
</dbReference>
<evidence type="ECO:0000256" key="8">
    <source>
        <dbReference type="ARBA" id="ARBA00023077"/>
    </source>
</evidence>
<evidence type="ECO:0000256" key="4">
    <source>
        <dbReference type="ARBA" id="ARBA00022496"/>
    </source>
</evidence>
<dbReference type="InterPro" id="IPR000531">
    <property type="entry name" value="Beta-barrel_TonB"/>
</dbReference>
<dbReference type="GO" id="GO:0009279">
    <property type="term" value="C:cell outer membrane"/>
    <property type="evidence" value="ECO:0007669"/>
    <property type="project" value="UniProtKB-SubCell"/>
</dbReference>
<keyword evidence="9 11" id="KW-0472">Membrane</keyword>
<comment type="caution">
    <text evidence="15">The sequence shown here is derived from an EMBL/GenBank/DDBJ whole genome shotgun (WGS) entry which is preliminary data.</text>
</comment>
<dbReference type="Proteomes" id="UP000610558">
    <property type="component" value="Unassembled WGS sequence"/>
</dbReference>